<feature type="domain" description="Phage tail tape measure protein" evidence="3">
    <location>
        <begin position="187"/>
        <end position="368"/>
    </location>
</feature>
<evidence type="ECO:0000256" key="2">
    <source>
        <dbReference type="SAM" id="Phobius"/>
    </source>
</evidence>
<evidence type="ECO:0000313" key="5">
    <source>
        <dbReference type="Proteomes" id="UP000214688"/>
    </source>
</evidence>
<feature type="compositionally biased region" description="Low complexity" evidence="1">
    <location>
        <begin position="786"/>
        <end position="802"/>
    </location>
</feature>
<dbReference type="KEGG" id="tab:CIG75_12750"/>
<keyword evidence="2" id="KW-0472">Membrane</keyword>
<evidence type="ECO:0000259" key="3">
    <source>
        <dbReference type="Pfam" id="PF10145"/>
    </source>
</evidence>
<feature type="compositionally biased region" description="Low complexity" evidence="1">
    <location>
        <begin position="809"/>
        <end position="828"/>
    </location>
</feature>
<feature type="transmembrane region" description="Helical" evidence="2">
    <location>
        <begin position="549"/>
        <end position="577"/>
    </location>
</feature>
<evidence type="ECO:0000313" key="4">
    <source>
        <dbReference type="EMBL" id="ASS75768.1"/>
    </source>
</evidence>
<accession>A0A223D284</accession>
<feature type="region of interest" description="Disordered" evidence="1">
    <location>
        <begin position="89"/>
        <end position="112"/>
    </location>
</feature>
<sequence length="1207" mass="129179">MAKGIVFRASVGISLTDRASRGLFNVGKIVLQVSKHAGTMQKETDKASKATRLLGDASDGSTRKIDKMQKMVSAASRLLAKFRSDSTQAGSAADRAGNSAKNAGGGFKKMGEDAKRATRDLIELQTQMEGLEATMHAGQQLQQFGKGLMSRVSGIAKEAGDLQMQAIGLSSVYGVAPDDSRIKEIEKRALALSENTLFSQKEVGSINLELAHAGISDKVLSNVSQEATYLAEIEIGMKKSSSAERSAYNFARMAEDAGITNDLERMQKFADGMSRVINVTHASSESLGEAFKYSMPVVKHLGWTEQDNLLATAMAERAGVSGSMAGTHIKDFAERINPFKYLNTKGGQKQLKAMAEAGLLEGIQTVTKKGGTVEIVGFDNAALLKNKDSLKSYAEMVDILSAKHKEFVSRASSEDWTKEMSEEDLELIQSRAKAMTGSEFSGGDLQWAALMNHMFGEQGQDFAIITSHKEMFDRLNSQLQIQKSLHKQIDAIRDSYNGQMHIVSGQVQTIGMQIGKPLMEMAIPALMKVTGWLSKMIKFFDDHPKVAKWVGVIAAGVAGLAIVSGGLVVATSSFGLFRLGLKAADSTLLGTMRTMGKVTGVVGLLALAGLFIYKHWDKIGPYAQAVWSKVQHYGQEAVDWYEKNLAPAFNAVGRTIGDTFSWLGDQIEKSWPSISKFLGFTERFDDLSNQKIIDWEMPDWAKFLAGAFAAIAAVKLIKTAALGIAKPFQAVGSLFQKFKNRKNNNLPTSGDVNQRNSRMSVSTMRVNAKVVYLNGSNGGRNKRNGNRNGNRNQNGRNRRNGQQNGGQVNGQRRNQNGQNRPGGPSPNGQVGGGQNRQGPRQSPNPNGHNGQGQPSKWQSAKNMLGNIGSSKVGSAIGKIGVAGTVVSAVGAGVGMYNTAQDVGWKEAVSQDGGKTAGALVGGVAGGALMSWAGPLGIAVGSWAGSWLGKKLGTWADESGVTRKVTNWAGDMFDRMKKTFGMDDKDKEDESKKAKITAQASELQSRVEAVKKATDESGEKITSTMTGLNEDSRKWGENLMGSYISGISSKQGDLVNTMQGFSSTISDYIGVHSPTKEGPLRTNHKWGGNLVQSFADGMRGQKGALKSAVAEAANLTTLPTNVSDMGGGSSPSVRAALRPASQSADPAISVSMHVAEGAIVVHASDGDVQQQIRDALTAFAKSDLPRIVRDIGARDQRNAARIKPGVNL</sequence>
<dbReference type="Pfam" id="PF10145">
    <property type="entry name" value="PhageMin_Tail"/>
    <property type="match status" value="1"/>
</dbReference>
<dbReference type="OrthoDB" id="28713at2"/>
<feature type="compositionally biased region" description="Polar residues" evidence="1">
    <location>
        <begin position="743"/>
        <end position="760"/>
    </location>
</feature>
<dbReference type="Proteomes" id="UP000214688">
    <property type="component" value="Chromosome"/>
</dbReference>
<feature type="region of interest" description="Disordered" evidence="1">
    <location>
        <begin position="741"/>
        <end position="760"/>
    </location>
</feature>
<proteinExistence type="predicted"/>
<dbReference type="NCBIfam" id="TIGR01760">
    <property type="entry name" value="tape_meas_TP901"/>
    <property type="match status" value="1"/>
</dbReference>
<evidence type="ECO:0000256" key="1">
    <source>
        <dbReference type="SAM" id="MobiDB-lite"/>
    </source>
</evidence>
<feature type="compositionally biased region" description="Polar residues" evidence="1">
    <location>
        <begin position="843"/>
        <end position="865"/>
    </location>
</feature>
<gene>
    <name evidence="4" type="ORF">CIG75_12750</name>
</gene>
<dbReference type="EMBL" id="CP022657">
    <property type="protein sequence ID" value="ASS75768.1"/>
    <property type="molecule type" value="Genomic_DNA"/>
</dbReference>
<keyword evidence="5" id="KW-1185">Reference proteome</keyword>
<dbReference type="AlphaFoldDB" id="A0A223D284"/>
<reference evidence="4 5" key="1">
    <citation type="journal article" date="2015" name="Int. J. Syst. Evol. Microbiol.">
        <title>Tumebacillus algifaecis sp. nov., isolated from decomposing algal scum.</title>
        <authorList>
            <person name="Wu Y.F."/>
            <person name="Zhang B."/>
            <person name="Xing P."/>
            <person name="Wu Q.L."/>
            <person name="Liu S.J."/>
        </authorList>
    </citation>
    <scope>NUCLEOTIDE SEQUENCE [LARGE SCALE GENOMIC DNA]</scope>
    <source>
        <strain evidence="4 5">THMBR28</strain>
    </source>
</reference>
<name>A0A223D284_9BACL</name>
<feature type="region of interest" description="Disordered" evidence="1">
    <location>
        <begin position="771"/>
        <end position="865"/>
    </location>
</feature>
<dbReference type="RefSeq" id="WP_094237009.1">
    <property type="nucleotide sequence ID" value="NZ_CP022657.1"/>
</dbReference>
<feature type="transmembrane region" description="Helical" evidence="2">
    <location>
        <begin position="598"/>
        <end position="616"/>
    </location>
</feature>
<keyword evidence="2" id="KW-1133">Transmembrane helix</keyword>
<keyword evidence="2" id="KW-0812">Transmembrane</keyword>
<dbReference type="InterPro" id="IPR010090">
    <property type="entry name" value="Phage_tape_meas"/>
</dbReference>
<organism evidence="4 5">
    <name type="scientific">Tumebacillus algifaecis</name>
    <dbReference type="NCBI Taxonomy" id="1214604"/>
    <lineage>
        <taxon>Bacteria</taxon>
        <taxon>Bacillati</taxon>
        <taxon>Bacillota</taxon>
        <taxon>Bacilli</taxon>
        <taxon>Bacillales</taxon>
        <taxon>Alicyclobacillaceae</taxon>
        <taxon>Tumebacillus</taxon>
    </lineage>
</organism>
<protein>
    <submittedName>
        <fullName evidence="4">Phage tail tape measure protein</fullName>
    </submittedName>
</protein>